<dbReference type="Proteomes" id="UP000198956">
    <property type="component" value="Unassembled WGS sequence"/>
</dbReference>
<reference evidence="3 4" key="1">
    <citation type="submission" date="2016-10" db="EMBL/GenBank/DDBJ databases">
        <authorList>
            <person name="de Groot N.N."/>
        </authorList>
    </citation>
    <scope>NUCLEOTIDE SEQUENCE [LARGE SCALE GENOMIC DNA]</scope>
    <source>
        <strain evidence="3 4">L 420-91</strain>
    </source>
</reference>
<feature type="domain" description="Copper amine oxidase-like N-terminal" evidence="2">
    <location>
        <begin position="47"/>
        <end position="140"/>
    </location>
</feature>
<evidence type="ECO:0000313" key="3">
    <source>
        <dbReference type="EMBL" id="SDH70139.1"/>
    </source>
</evidence>
<dbReference type="Gene3D" id="3.30.457.10">
    <property type="entry name" value="Copper amine oxidase-like, N-terminal domain"/>
    <property type="match status" value="1"/>
</dbReference>
<proteinExistence type="predicted"/>
<feature type="signal peptide" evidence="1">
    <location>
        <begin position="1"/>
        <end position="20"/>
    </location>
</feature>
<organism evidence="3 4">
    <name type="scientific">Aneurinibacillus thermoaerophilus</name>
    <dbReference type="NCBI Taxonomy" id="143495"/>
    <lineage>
        <taxon>Bacteria</taxon>
        <taxon>Bacillati</taxon>
        <taxon>Bacillota</taxon>
        <taxon>Bacilli</taxon>
        <taxon>Bacillales</taxon>
        <taxon>Paenibacillaceae</taxon>
        <taxon>Aneurinibacillus group</taxon>
        <taxon>Aneurinibacillus</taxon>
    </lineage>
</organism>
<gene>
    <name evidence="3" type="ORF">SAMN04489735_10452</name>
</gene>
<evidence type="ECO:0000313" key="4">
    <source>
        <dbReference type="Proteomes" id="UP000198956"/>
    </source>
</evidence>
<feature type="chain" id="PRO_5038500949" evidence="1">
    <location>
        <begin position="21"/>
        <end position="179"/>
    </location>
</feature>
<dbReference type="EMBL" id="FNDE01000045">
    <property type="protein sequence ID" value="SDH70139.1"/>
    <property type="molecule type" value="Genomic_DNA"/>
</dbReference>
<dbReference type="InterPro" id="IPR036582">
    <property type="entry name" value="Mao_N_sf"/>
</dbReference>
<evidence type="ECO:0000256" key="1">
    <source>
        <dbReference type="SAM" id="SignalP"/>
    </source>
</evidence>
<keyword evidence="1" id="KW-0732">Signal</keyword>
<protein>
    <submittedName>
        <fullName evidence="3">Copper amine oxidase N-terminal domain-containing protein</fullName>
    </submittedName>
</protein>
<sequence>MKMKKIFLALGIICSSFVVALPTAAAQLKPLQTSSIYQTAHVQLSFEGEEFDLPKKLIYARDELMFPAKSFLDMFDVKSTWNAKTKTFTVIDGEVISTFQVGNKIAYIGGEKIEMDEPPVIINGTLYVEAAALIVSIYCIADWIGPNILDIRNYVESENESQNTEYITADPFDTEVNYN</sequence>
<dbReference type="AlphaFoldDB" id="A0A1G8EK77"/>
<dbReference type="InterPro" id="IPR012854">
    <property type="entry name" value="Cu_amine_oxidase-like_N"/>
</dbReference>
<dbReference type="SUPFAM" id="SSF55383">
    <property type="entry name" value="Copper amine oxidase, domain N"/>
    <property type="match status" value="1"/>
</dbReference>
<evidence type="ECO:0000259" key="2">
    <source>
        <dbReference type="Pfam" id="PF07833"/>
    </source>
</evidence>
<name>A0A1G8EK77_ANETH</name>
<dbReference type="OrthoDB" id="2379205at2"/>
<dbReference type="Pfam" id="PF07833">
    <property type="entry name" value="Cu_amine_oxidN1"/>
    <property type="match status" value="1"/>
</dbReference>
<accession>A0A1G8EK77</accession>